<protein>
    <submittedName>
        <fullName evidence="1">Uncharacterized protein</fullName>
    </submittedName>
</protein>
<evidence type="ECO:0000313" key="1">
    <source>
        <dbReference type="EMBL" id="CAB4154137.1"/>
    </source>
</evidence>
<proteinExistence type="predicted"/>
<dbReference type="Gene3D" id="1.10.132.80">
    <property type="match status" value="1"/>
</dbReference>
<organism evidence="1">
    <name type="scientific">uncultured Caudovirales phage</name>
    <dbReference type="NCBI Taxonomy" id="2100421"/>
    <lineage>
        <taxon>Viruses</taxon>
        <taxon>Duplodnaviria</taxon>
        <taxon>Heunggongvirae</taxon>
        <taxon>Uroviricota</taxon>
        <taxon>Caudoviricetes</taxon>
        <taxon>Peduoviridae</taxon>
        <taxon>Maltschvirus</taxon>
        <taxon>Maltschvirus maltsch</taxon>
    </lineage>
</organism>
<accession>A0A6J5NAS5</accession>
<name>A0A6J5NAS5_9CAUD</name>
<reference evidence="1" key="1">
    <citation type="submission" date="2020-04" db="EMBL/GenBank/DDBJ databases">
        <authorList>
            <person name="Chiriac C."/>
            <person name="Salcher M."/>
            <person name="Ghai R."/>
            <person name="Kavagutti S V."/>
        </authorList>
    </citation>
    <scope>NUCLEOTIDE SEQUENCE</scope>
</reference>
<dbReference type="EMBL" id="LR796610">
    <property type="protein sequence ID" value="CAB4154137.1"/>
    <property type="molecule type" value="Genomic_DNA"/>
</dbReference>
<sequence>MANNFRNIDPDELLQKAHEYCDYCIASTKEIATNSGVKEVRERHIPTTAYFLLHYLRREEFEFYKRTNWYDAQRNENHPLSNTIKSIDDLFKTLARDIVANEGKGIFYAKNALGMHDKQHIENKQVERFDFDE</sequence>
<gene>
    <name evidence="1" type="ORF">UFOVP633_13</name>
</gene>